<keyword evidence="6 11" id="KW-0812">Transmembrane</keyword>
<dbReference type="Proteomes" id="UP000095645">
    <property type="component" value="Unassembled WGS sequence"/>
</dbReference>
<dbReference type="InterPro" id="IPR058204">
    <property type="entry name" value="FtsX_firmicutes-type"/>
</dbReference>
<evidence type="ECO:0000256" key="8">
    <source>
        <dbReference type="ARBA" id="ARBA00023136"/>
    </source>
</evidence>
<evidence type="ECO:0000256" key="7">
    <source>
        <dbReference type="ARBA" id="ARBA00022989"/>
    </source>
</evidence>
<keyword evidence="7 11" id="KW-1133">Transmembrane helix</keyword>
<feature type="domain" description="ABC3 transporter permease C-terminal" evidence="12">
    <location>
        <begin position="177"/>
        <end position="296"/>
    </location>
</feature>
<sequence>MRPSTIWYTLKQGIKNIKRNWMFSLASIITMAACIFLFGIFFSIVNNVNNVAHKVEQEVPITVFFDKGTTNKQIKAIGKKIKERPEVEKIEFTSADEAWGEFKEIYFQGSEAADGFKDDNPLANQANYSVYMNDITKQSELVSYIEGLKHVRLVNQSEEAAKTLGNVNKLVSYVSIAIIALLLIISIFLISNTVSVGIAVRKEEIGIMKYIGATDAFVRAPFLLEGIVLGVIGAAIPLVGLYFCYNAAVSYILNKFNVLTGVVDFIPVWQIYQTLLPIGLALGIGIGLIGSFFTTRKHLRV</sequence>
<dbReference type="Gene3D" id="3.30.70.3040">
    <property type="match status" value="1"/>
</dbReference>
<evidence type="ECO:0000256" key="4">
    <source>
        <dbReference type="ARBA" id="ARBA00022475"/>
    </source>
</evidence>
<evidence type="ECO:0000256" key="9">
    <source>
        <dbReference type="ARBA" id="ARBA00023306"/>
    </source>
</evidence>
<evidence type="ECO:0000313" key="15">
    <source>
        <dbReference type="Proteomes" id="UP000095645"/>
    </source>
</evidence>
<evidence type="ECO:0000256" key="5">
    <source>
        <dbReference type="ARBA" id="ARBA00022618"/>
    </source>
</evidence>
<evidence type="ECO:0000256" key="1">
    <source>
        <dbReference type="ARBA" id="ARBA00004651"/>
    </source>
</evidence>
<keyword evidence="5 10" id="KW-0132">Cell division</keyword>
<accession>A0A174GIC9</accession>
<name>A0A174GIC9_9FIRM</name>
<evidence type="ECO:0000259" key="13">
    <source>
        <dbReference type="Pfam" id="PF18075"/>
    </source>
</evidence>
<dbReference type="PANTHER" id="PTHR47755">
    <property type="entry name" value="CELL DIVISION PROTEIN FTSX"/>
    <property type="match status" value="1"/>
</dbReference>
<evidence type="ECO:0000256" key="10">
    <source>
        <dbReference type="PIRNR" id="PIRNR003097"/>
    </source>
</evidence>
<feature type="domain" description="FtsX extracellular" evidence="13">
    <location>
        <begin position="59"/>
        <end position="154"/>
    </location>
</feature>
<dbReference type="Pfam" id="PF02687">
    <property type="entry name" value="FtsX"/>
    <property type="match status" value="1"/>
</dbReference>
<feature type="transmembrane region" description="Helical" evidence="11">
    <location>
        <begin position="268"/>
        <end position="293"/>
    </location>
</feature>
<feature type="transmembrane region" description="Helical" evidence="11">
    <location>
        <begin position="173"/>
        <end position="201"/>
    </location>
</feature>
<keyword evidence="9 10" id="KW-0131">Cell cycle</keyword>
<dbReference type="InterPro" id="IPR003838">
    <property type="entry name" value="ABC3_permease_C"/>
</dbReference>
<comment type="function">
    <text evidence="10">Part of the ABC transporter FtsEX involved in asymmetric cellular division facilitating the initiation of sporulation.</text>
</comment>
<feature type="transmembrane region" description="Helical" evidence="11">
    <location>
        <begin position="21"/>
        <end position="45"/>
    </location>
</feature>
<proteinExistence type="inferred from homology"/>
<keyword evidence="4 10" id="KW-1003">Cell membrane</keyword>
<comment type="subcellular location">
    <subcellularLocation>
        <location evidence="1">Cell membrane</location>
        <topology evidence="1">Multi-pass membrane protein</topology>
    </subcellularLocation>
</comment>
<comment type="similarity">
    <text evidence="2 10">Belongs to the ABC-4 integral membrane protein family. FtsX subfamily.</text>
</comment>
<dbReference type="PIRSF" id="PIRSF003097">
    <property type="entry name" value="FtsX"/>
    <property type="match status" value="1"/>
</dbReference>
<dbReference type="InterPro" id="IPR040690">
    <property type="entry name" value="FtsX_ECD"/>
</dbReference>
<evidence type="ECO:0000256" key="6">
    <source>
        <dbReference type="ARBA" id="ARBA00022692"/>
    </source>
</evidence>
<evidence type="ECO:0000256" key="11">
    <source>
        <dbReference type="SAM" id="Phobius"/>
    </source>
</evidence>
<evidence type="ECO:0000256" key="3">
    <source>
        <dbReference type="ARBA" id="ARBA00021907"/>
    </source>
</evidence>
<dbReference type="EMBL" id="CYZP01000043">
    <property type="protein sequence ID" value="CUO60649.1"/>
    <property type="molecule type" value="Genomic_DNA"/>
</dbReference>
<dbReference type="PROSITE" id="PS51257">
    <property type="entry name" value="PROKAR_LIPOPROTEIN"/>
    <property type="match status" value="1"/>
</dbReference>
<keyword evidence="8 10" id="KW-0472">Membrane</keyword>
<dbReference type="GO" id="GO:0005886">
    <property type="term" value="C:plasma membrane"/>
    <property type="evidence" value="ECO:0007669"/>
    <property type="project" value="UniProtKB-SubCell"/>
</dbReference>
<gene>
    <name evidence="14" type="primary">ftsX</name>
    <name evidence="14" type="ORF">ERS852476_03387</name>
</gene>
<dbReference type="PANTHER" id="PTHR47755:SF1">
    <property type="entry name" value="CELL DIVISION PROTEIN FTSX"/>
    <property type="match status" value="1"/>
</dbReference>
<evidence type="ECO:0000313" key="14">
    <source>
        <dbReference type="EMBL" id="CUO60649.1"/>
    </source>
</evidence>
<feature type="transmembrane region" description="Helical" evidence="11">
    <location>
        <begin position="222"/>
        <end position="248"/>
    </location>
</feature>
<dbReference type="Pfam" id="PF18075">
    <property type="entry name" value="FtsX_ECD"/>
    <property type="match status" value="1"/>
</dbReference>
<dbReference type="AlphaFoldDB" id="A0A174GIC9"/>
<dbReference type="RefSeq" id="WP_055058802.1">
    <property type="nucleotide sequence ID" value="NZ_CYZP01000043.1"/>
</dbReference>
<dbReference type="InterPro" id="IPR004513">
    <property type="entry name" value="FtsX"/>
</dbReference>
<evidence type="ECO:0000259" key="12">
    <source>
        <dbReference type="Pfam" id="PF02687"/>
    </source>
</evidence>
<dbReference type="GO" id="GO:0051301">
    <property type="term" value="P:cell division"/>
    <property type="evidence" value="ECO:0007669"/>
    <property type="project" value="UniProtKB-KW"/>
</dbReference>
<organism evidence="14 15">
    <name type="scientific">Blautia obeum</name>
    <dbReference type="NCBI Taxonomy" id="40520"/>
    <lineage>
        <taxon>Bacteria</taxon>
        <taxon>Bacillati</taxon>
        <taxon>Bacillota</taxon>
        <taxon>Clostridia</taxon>
        <taxon>Lachnospirales</taxon>
        <taxon>Lachnospiraceae</taxon>
        <taxon>Blautia</taxon>
    </lineage>
</organism>
<protein>
    <recommendedName>
        <fullName evidence="3 10">Cell division protein FtsX</fullName>
    </recommendedName>
</protein>
<reference evidence="14 15" key="1">
    <citation type="submission" date="2015-09" db="EMBL/GenBank/DDBJ databases">
        <authorList>
            <consortium name="Pathogen Informatics"/>
        </authorList>
    </citation>
    <scope>NUCLEOTIDE SEQUENCE [LARGE SCALE GENOMIC DNA]</scope>
    <source>
        <strain evidence="14 15">2789STDY5834861</strain>
    </source>
</reference>
<dbReference type="NCBIfam" id="NF038347">
    <property type="entry name" value="FtsX_Gpos"/>
    <property type="match status" value="1"/>
</dbReference>
<evidence type="ECO:0000256" key="2">
    <source>
        <dbReference type="ARBA" id="ARBA00007379"/>
    </source>
</evidence>